<sequence length="319" mass="35090">MPRYAASNWGWVALTLIVGGTAAIISRAAFWQKKNEVAIRPPGVRLLLPPQPAQSIAAGDLPYALISCSAYDSLNPNDKKAKRCPNGSADLGDEWQPWIAFPDAELQTEMASVHLRARVWENKSKGLLVVSFGGTEAGSWNDWKSNFRWTQLWQKDEYTVLGSSYVRSFAEELARRRTQPGQEYLGKVTLISTGHSLGAGLAEKFAYSLPAREFGIQHVDTVFAFDTSPVTTFLNTARNVRQENVIGLKIVRIYERGEGLAIVRAIASVVHKPSTVNPEVSQRRYNLFGDDRFGTTNPVASHSIAELAEGLKKVAAGSN</sequence>
<dbReference type="RefSeq" id="WP_013580355.1">
    <property type="nucleotide sequence ID" value="NC_015064.1"/>
</dbReference>
<dbReference type="PaxDb" id="1198114-AciX9_1990"/>
<gene>
    <name evidence="2" type="ordered locus">AciX9_1990</name>
</gene>
<dbReference type="OrthoDB" id="6450827at2"/>
<dbReference type="Pfam" id="PF26363">
    <property type="entry name" value="Phospholipase-like"/>
    <property type="match status" value="1"/>
</dbReference>
<dbReference type="KEGG" id="acm:AciX9_1990"/>
<keyword evidence="2" id="KW-0449">Lipoprotein</keyword>
<dbReference type="HOGENOM" id="CLU_865652_0_0_0"/>
<feature type="transmembrane region" description="Helical" evidence="1">
    <location>
        <begin position="12"/>
        <end position="30"/>
    </location>
</feature>
<reference evidence="3" key="1">
    <citation type="submission" date="2011-01" db="EMBL/GenBank/DDBJ databases">
        <title>Complete sequence of chromosome of Acidobacterium sp. MP5ACTX9.</title>
        <authorList>
            <consortium name="US DOE Joint Genome Institute"/>
            <person name="Lucas S."/>
            <person name="Copeland A."/>
            <person name="Lapidus A."/>
            <person name="Cheng J.-F."/>
            <person name="Goodwin L."/>
            <person name="Pitluck S."/>
            <person name="Teshima H."/>
            <person name="Detter J.C."/>
            <person name="Han C."/>
            <person name="Tapia R."/>
            <person name="Land M."/>
            <person name="Hauser L."/>
            <person name="Kyrpides N."/>
            <person name="Ivanova N."/>
            <person name="Ovchinnikova G."/>
            <person name="Pagani I."/>
            <person name="Rawat S.R."/>
            <person name="Mannisto M."/>
            <person name="Haggblom M.M."/>
            <person name="Woyke T."/>
        </authorList>
    </citation>
    <scope>NUCLEOTIDE SEQUENCE [LARGE SCALE GENOMIC DNA]</scope>
    <source>
        <strain evidence="3">MP5ACTX9</strain>
    </source>
</reference>
<keyword evidence="1" id="KW-1133">Transmembrane helix</keyword>
<dbReference type="eggNOG" id="ENOG5032VSR">
    <property type="taxonomic scope" value="Bacteria"/>
</dbReference>
<evidence type="ECO:0000313" key="2">
    <source>
        <dbReference type="EMBL" id="ADW69036.1"/>
    </source>
</evidence>
<name>E8X182_GRATM</name>
<keyword evidence="1" id="KW-0472">Membrane</keyword>
<accession>E8X182</accession>
<organism evidence="3">
    <name type="scientific">Granulicella tundricola (strain ATCC BAA-1859 / DSM 23138 / MP5ACTX9)</name>
    <dbReference type="NCBI Taxonomy" id="1198114"/>
    <lineage>
        <taxon>Bacteria</taxon>
        <taxon>Pseudomonadati</taxon>
        <taxon>Acidobacteriota</taxon>
        <taxon>Terriglobia</taxon>
        <taxon>Terriglobales</taxon>
        <taxon>Acidobacteriaceae</taxon>
        <taxon>Granulicella</taxon>
    </lineage>
</organism>
<protein>
    <submittedName>
        <fullName evidence="2">Putative lipoprotein transmembrane</fullName>
    </submittedName>
</protein>
<keyword evidence="3" id="KW-1185">Reference proteome</keyword>
<keyword evidence="1 2" id="KW-0812">Transmembrane</keyword>
<dbReference type="Proteomes" id="UP000000343">
    <property type="component" value="Chromosome"/>
</dbReference>
<proteinExistence type="predicted"/>
<dbReference type="Gene3D" id="3.40.50.1820">
    <property type="entry name" value="alpha/beta hydrolase"/>
    <property type="match status" value="1"/>
</dbReference>
<dbReference type="InterPro" id="IPR029058">
    <property type="entry name" value="AB_hydrolase_fold"/>
</dbReference>
<dbReference type="EMBL" id="CP002480">
    <property type="protein sequence ID" value="ADW69036.1"/>
    <property type="molecule type" value="Genomic_DNA"/>
</dbReference>
<dbReference type="AlphaFoldDB" id="E8X182"/>
<dbReference type="SUPFAM" id="SSF53474">
    <property type="entry name" value="alpha/beta-Hydrolases"/>
    <property type="match status" value="1"/>
</dbReference>
<evidence type="ECO:0000256" key="1">
    <source>
        <dbReference type="SAM" id="Phobius"/>
    </source>
</evidence>
<evidence type="ECO:0000313" key="3">
    <source>
        <dbReference type="Proteomes" id="UP000000343"/>
    </source>
</evidence>